<accession>A0A386HUE9</accession>
<dbReference type="EMBL" id="CP032489">
    <property type="protein sequence ID" value="AYD48996.1"/>
    <property type="molecule type" value="Genomic_DNA"/>
</dbReference>
<proteinExistence type="predicted"/>
<keyword evidence="1" id="KW-1133">Transmembrane helix</keyword>
<reference evidence="2 3" key="1">
    <citation type="submission" date="2018-09" db="EMBL/GenBank/DDBJ databases">
        <title>Arachidicoccus sp. nov., a bacterium isolated from soil.</title>
        <authorList>
            <person name="Weon H.-Y."/>
            <person name="Kwon S.-W."/>
            <person name="Lee S.A."/>
        </authorList>
    </citation>
    <scope>NUCLEOTIDE SEQUENCE [LARGE SCALE GENOMIC DNA]</scope>
    <source>
        <strain evidence="2 3">KIS59-12</strain>
    </source>
</reference>
<feature type="transmembrane region" description="Helical" evidence="1">
    <location>
        <begin position="56"/>
        <end position="81"/>
    </location>
</feature>
<dbReference type="KEGG" id="ark:D6B99_16075"/>
<dbReference type="RefSeq" id="WP_119990279.1">
    <property type="nucleotide sequence ID" value="NZ_CP032489.1"/>
</dbReference>
<sequence length="156" mass="17118">MENNTNAKVVYDFQSYHTPVTRAIFVGVFIGFVTALVTIAYWAAYVNITGLGRSAYVVNIQTLCFGSIIPLVVCGALHAVFTYYLKKAGTLLNSAIFILAGLWLIIVASKGDYGDTAQHIRQFKELVIPIIAIIGISAAFVFPICFKSKKVENMML</sequence>
<dbReference type="Proteomes" id="UP000266118">
    <property type="component" value="Chromosome"/>
</dbReference>
<protein>
    <submittedName>
        <fullName evidence="2">Uncharacterized protein</fullName>
    </submittedName>
</protein>
<feature type="transmembrane region" description="Helical" evidence="1">
    <location>
        <begin position="23"/>
        <end position="44"/>
    </location>
</feature>
<feature type="transmembrane region" description="Helical" evidence="1">
    <location>
        <begin position="126"/>
        <end position="146"/>
    </location>
</feature>
<feature type="transmembrane region" description="Helical" evidence="1">
    <location>
        <begin position="88"/>
        <end position="106"/>
    </location>
</feature>
<keyword evidence="3" id="KW-1185">Reference proteome</keyword>
<evidence type="ECO:0000313" key="3">
    <source>
        <dbReference type="Proteomes" id="UP000266118"/>
    </source>
</evidence>
<dbReference type="AlphaFoldDB" id="A0A386HUE9"/>
<keyword evidence="1" id="KW-0812">Transmembrane</keyword>
<name>A0A386HUE9_9BACT</name>
<evidence type="ECO:0000256" key="1">
    <source>
        <dbReference type="SAM" id="Phobius"/>
    </source>
</evidence>
<evidence type="ECO:0000313" key="2">
    <source>
        <dbReference type="EMBL" id="AYD48996.1"/>
    </source>
</evidence>
<organism evidence="2 3">
    <name type="scientific">Arachidicoccus soli</name>
    <dbReference type="NCBI Taxonomy" id="2341117"/>
    <lineage>
        <taxon>Bacteria</taxon>
        <taxon>Pseudomonadati</taxon>
        <taxon>Bacteroidota</taxon>
        <taxon>Chitinophagia</taxon>
        <taxon>Chitinophagales</taxon>
        <taxon>Chitinophagaceae</taxon>
        <taxon>Arachidicoccus</taxon>
    </lineage>
</organism>
<dbReference type="OrthoDB" id="668374at2"/>
<gene>
    <name evidence="2" type="ORF">D6B99_16075</name>
</gene>
<keyword evidence="1" id="KW-0472">Membrane</keyword>